<dbReference type="Proteomes" id="UP000248329">
    <property type="component" value="Unassembled WGS sequence"/>
</dbReference>
<gene>
    <name evidence="1" type="ORF">C4B59_17320</name>
</gene>
<protein>
    <submittedName>
        <fullName evidence="1">Uncharacterized protein</fullName>
    </submittedName>
</protein>
<reference evidence="1" key="1">
    <citation type="submission" date="2018-01" db="EMBL/GenBank/DDBJ databases">
        <authorList>
            <person name="Krukenberg V."/>
        </authorList>
    </citation>
    <scope>NUCLEOTIDE SEQUENCE</scope>
    <source>
        <strain evidence="1">E20ANME2</strain>
    </source>
</reference>
<name>A0AC61KXU3_9EURY</name>
<accession>A0AC61KXU3</accession>
<comment type="caution">
    <text evidence="1">The sequence shown here is derived from an EMBL/GenBank/DDBJ whole genome shotgun (WGS) entry which is preliminary data.</text>
</comment>
<sequence>MDSAEKTNFPSDILAGDILNNPEMTLELQLDKEQIKLLLKMVDNASSLEEQRSMPRYGWETRDRIIKPSEIYDELKAKEIMDRALETLDAVYAFFESLYMVELEGVLEEMERCLKR</sequence>
<evidence type="ECO:0000313" key="2">
    <source>
        <dbReference type="Proteomes" id="UP000248329"/>
    </source>
</evidence>
<evidence type="ECO:0000313" key="1">
    <source>
        <dbReference type="EMBL" id="PXF56164.1"/>
    </source>
</evidence>
<dbReference type="EMBL" id="PQXF01000120">
    <property type="protein sequence ID" value="PXF56164.1"/>
    <property type="molecule type" value="Genomic_DNA"/>
</dbReference>
<proteinExistence type="predicted"/>
<organism evidence="1 2">
    <name type="scientific">Candidatus Methanogaster sp</name>
    <dbReference type="NCBI Taxonomy" id="3386292"/>
    <lineage>
        <taxon>Archaea</taxon>
        <taxon>Methanobacteriati</taxon>
        <taxon>Methanobacteriota</taxon>
        <taxon>Stenosarchaea group</taxon>
        <taxon>Methanomicrobia</taxon>
        <taxon>Methanosarcinales</taxon>
        <taxon>ANME-2 cluster</taxon>
        <taxon>Candidatus Methanogasteraceae</taxon>
        <taxon>Candidatus Methanogaster</taxon>
    </lineage>
</organism>